<organism evidence="2 3">
    <name type="scientific">Stephania yunnanensis</name>
    <dbReference type="NCBI Taxonomy" id="152371"/>
    <lineage>
        <taxon>Eukaryota</taxon>
        <taxon>Viridiplantae</taxon>
        <taxon>Streptophyta</taxon>
        <taxon>Embryophyta</taxon>
        <taxon>Tracheophyta</taxon>
        <taxon>Spermatophyta</taxon>
        <taxon>Magnoliopsida</taxon>
        <taxon>Ranunculales</taxon>
        <taxon>Menispermaceae</taxon>
        <taxon>Menispermoideae</taxon>
        <taxon>Cissampelideae</taxon>
        <taxon>Stephania</taxon>
    </lineage>
</organism>
<protein>
    <submittedName>
        <fullName evidence="2">Uncharacterized protein</fullName>
    </submittedName>
</protein>
<comment type="caution">
    <text evidence="2">The sequence shown here is derived from an EMBL/GenBank/DDBJ whole genome shotgun (WGS) entry which is preliminary data.</text>
</comment>
<name>A0AAP0HPU1_9MAGN</name>
<reference evidence="2 3" key="1">
    <citation type="submission" date="2024-01" db="EMBL/GenBank/DDBJ databases">
        <title>Genome assemblies of Stephania.</title>
        <authorList>
            <person name="Yang L."/>
        </authorList>
    </citation>
    <scope>NUCLEOTIDE SEQUENCE [LARGE SCALE GENOMIC DNA]</scope>
    <source>
        <strain evidence="2">YNDBR</strain>
        <tissue evidence="2">Leaf</tissue>
    </source>
</reference>
<dbReference type="AlphaFoldDB" id="A0AAP0HPU1"/>
<sequence>MAMATTSPRPLSPLLPLRPRPRLLRGLHHRLRGAVGGVPSRRGGEANGEGGGG</sequence>
<gene>
    <name evidence="2" type="ORF">Syun_027278</name>
</gene>
<keyword evidence="3" id="KW-1185">Reference proteome</keyword>
<accession>A0AAP0HPU1</accession>
<proteinExistence type="predicted"/>
<feature type="region of interest" description="Disordered" evidence="1">
    <location>
        <begin position="32"/>
        <end position="53"/>
    </location>
</feature>
<evidence type="ECO:0000256" key="1">
    <source>
        <dbReference type="SAM" id="MobiDB-lite"/>
    </source>
</evidence>
<dbReference type="Proteomes" id="UP001420932">
    <property type="component" value="Unassembled WGS sequence"/>
</dbReference>
<dbReference type="EMBL" id="JBBNAF010000012">
    <property type="protein sequence ID" value="KAK9092367.1"/>
    <property type="molecule type" value="Genomic_DNA"/>
</dbReference>
<evidence type="ECO:0000313" key="2">
    <source>
        <dbReference type="EMBL" id="KAK9092367.1"/>
    </source>
</evidence>
<evidence type="ECO:0000313" key="3">
    <source>
        <dbReference type="Proteomes" id="UP001420932"/>
    </source>
</evidence>